<evidence type="ECO:0000256" key="2">
    <source>
        <dbReference type="ARBA" id="ARBA00004192"/>
    </source>
</evidence>
<dbReference type="InterPro" id="IPR002612">
    <property type="entry name" value="Adeno_E1B_55kDa"/>
</dbReference>
<comment type="function">
    <text evidence="10">Plays a major role to prevent cellular inhibition of viral genome replication. Assembles an SCF-like E3 ubiquitin ligase complex based on the cellular proteins ELOB, ELOC, CUL5 and RBX1, in cooperation with viral E4orf6. This viral RING-type ligase ubiquitinates cellular substrates and targets them to proteasomal degradation: TP53/p53, LIG4, MRE11-RAD50-NBS1 (MRN) complex, ITGA3, DAXX and BLM. E1B-55K probably acts as the substrate-specific adapter of the SCF-like E3 ubiquitin ligase complex. Degradation of host TP53/p53 activity is essential for preventing E1A-induced TP53 accumulation that would otherwise lead to cell apoptosis and growth arrest. E1B-55K also inactivates TP53 transcription-factor activity by binding its transactivation domain. E1B-55K also functions as a SUMO1 E3 ligase for TP53 which causes the latter to be sequestered in promyelocytic leukemia (PML) nuclear bodies thereby contributing to maximal inhibition of TP53 function.</text>
</comment>
<organism evidence="13 14">
    <name type="scientific">reindeer adenovirus 1</name>
    <dbReference type="NCBI Taxonomy" id="2885353"/>
    <lineage>
        <taxon>Viruses</taxon>
        <taxon>Varidnaviria</taxon>
        <taxon>Bamfordvirae</taxon>
        <taxon>Preplasmiviricota</taxon>
        <taxon>Polisuviricotina</taxon>
        <taxon>Pharingeaviricetes</taxon>
        <taxon>Rowavirales</taxon>
        <taxon>Adenoviridae</taxon>
        <taxon>Mastadenovirus</taxon>
        <taxon>Mastadenovirus tarandri</taxon>
    </lineage>
</organism>
<comment type="subunit">
    <text evidence="11">Interacts with host PML-4 and PML-5; this interaction promotes efficient subnuclear targeting of E1B-55K to PML nuclear bodies. Interacts with E4-ORF3 protein. Interacts with E4-ORF6 protein.</text>
</comment>
<keyword evidence="5" id="KW-0244">Early protein</keyword>
<keyword evidence="7" id="KW-1119">Modulation of host cell apoptosis by virus</keyword>
<evidence type="ECO:0000256" key="4">
    <source>
        <dbReference type="ARBA" id="ARBA00022118"/>
    </source>
</evidence>
<keyword evidence="14" id="KW-1185">Reference proteome</keyword>
<name>A0AAE8Y8A0_9ADEN</name>
<feature type="region of interest" description="Disordered" evidence="12">
    <location>
        <begin position="27"/>
        <end position="50"/>
    </location>
</feature>
<reference evidence="13 14" key="1">
    <citation type="submission" date="2021-07" db="EMBL/GenBank/DDBJ databases">
        <title>Novel adenovirus associated with necrotizing bronchiolitis in a captive reindeer (Rangifer tarandus).</title>
        <authorList>
            <person name="Dastjerdi A."/>
            <person name="Jeckel S."/>
            <person name="Davies H."/>
            <person name="Irving J."/>
            <person name="Lounge C."/>
            <person name="Plummer C."/>
            <person name="Vidovszky M.Z."/>
            <person name="Harrach B."/>
            <person name="Chantrey J."/>
            <person name="Williams J."/>
        </authorList>
    </citation>
    <scope>NUCLEOTIDE SEQUENCE [LARGE SCALE GENOMIC DNA]</scope>
    <source>
        <strain evidence="13 14">UK_2021</strain>
    </source>
</reference>
<evidence type="ECO:0000256" key="5">
    <source>
        <dbReference type="ARBA" id="ARBA00022518"/>
    </source>
</evidence>
<sequence>MAEGQGAQDHAELQDHFAAFVIARQDDPDYQPVDDNGPPPRDSLEEAENNSSRFEHISYRDVVDDFRRSHDVFYERYCFEDIKSYEVGPEDDLEEAIARHAKIKLLAGREYELTRPLNIRSCAYVMGNGAVIRVSGDFTPAVKVGALAVGPCVTGMTGVTFVNCKFEREHSSRGVLIRASTHVLFHGCSFMGIMGTCIEAGAGGYVRGCEFIGCYRGICSMSNRDIKVRQCHFDKCLLGITCKGDFRISGNVSSETFCFAHLEGEGIIKNNTVKTPTRWTAEAGFSMITCADGRVTPLASLHIVGNRCRRWPTIQGNVFVMSKLYLGNRIGTLALPQCAFYKSSICLEERACNKLVLACAFENGVLVYKVLRRESHSSVKMCVCGSSHYAKPLTLGLMSSEIRASRYLYTVDSSEFTSDED</sequence>
<dbReference type="InterPro" id="IPR012334">
    <property type="entry name" value="Pectin_lyas_fold"/>
</dbReference>
<dbReference type="SUPFAM" id="SSF51126">
    <property type="entry name" value="Pectin lyase-like"/>
    <property type="match status" value="1"/>
</dbReference>
<keyword evidence="7" id="KW-0945">Host-virus interaction</keyword>
<evidence type="ECO:0000256" key="9">
    <source>
        <dbReference type="ARBA" id="ARBA00031863"/>
    </source>
</evidence>
<proteinExistence type="inferred from homology"/>
<evidence type="ECO:0000256" key="7">
    <source>
        <dbReference type="ARBA" id="ARBA00023323"/>
    </source>
</evidence>
<evidence type="ECO:0000256" key="1">
    <source>
        <dbReference type="ARBA" id="ARBA00004147"/>
    </source>
</evidence>
<dbReference type="Proteomes" id="UP001264104">
    <property type="component" value="Segment"/>
</dbReference>
<comment type="similarity">
    <text evidence="3">Belongs to the adenoviridae E1B 55 kDa protein family.</text>
</comment>
<dbReference type="EMBL" id="MZ507556">
    <property type="protein sequence ID" value="UDF05956.1"/>
    <property type="molecule type" value="Genomic_DNA"/>
</dbReference>
<comment type="subcellular location">
    <subcellularLocation>
        <location evidence="2">Host cytoplasm</location>
    </subcellularLocation>
    <subcellularLocation>
        <location evidence="1">Host nucleus</location>
    </subcellularLocation>
</comment>
<dbReference type="Gene3D" id="2.160.20.10">
    <property type="entry name" value="Single-stranded right-handed beta-helix, Pectin lyase-like"/>
    <property type="match status" value="1"/>
</dbReference>
<evidence type="ECO:0000256" key="8">
    <source>
        <dbReference type="ARBA" id="ARBA00030428"/>
    </source>
</evidence>
<keyword evidence="6" id="KW-1035">Host cytoplasm</keyword>
<evidence type="ECO:0000313" key="14">
    <source>
        <dbReference type="Proteomes" id="UP001264104"/>
    </source>
</evidence>
<evidence type="ECO:0000256" key="6">
    <source>
        <dbReference type="ARBA" id="ARBA00023200"/>
    </source>
</evidence>
<evidence type="ECO:0000256" key="12">
    <source>
        <dbReference type="SAM" id="MobiDB-lite"/>
    </source>
</evidence>
<dbReference type="InterPro" id="IPR011050">
    <property type="entry name" value="Pectin_lyase_fold/virulence"/>
</dbReference>
<evidence type="ECO:0000256" key="3">
    <source>
        <dbReference type="ARBA" id="ARBA00008605"/>
    </source>
</evidence>
<protein>
    <recommendedName>
        <fullName evidence="4">E1B 55 kDa protein</fullName>
    </recommendedName>
    <alternativeName>
        <fullName evidence="8">E1B protein, large T-antigen</fullName>
    </alternativeName>
    <alternativeName>
        <fullName evidence="9">E1B-495R</fullName>
    </alternativeName>
</protein>
<dbReference type="Pfam" id="PF01696">
    <property type="entry name" value="Adeno_E1B_55K"/>
    <property type="match status" value="1"/>
</dbReference>
<evidence type="ECO:0000256" key="10">
    <source>
        <dbReference type="ARBA" id="ARBA00046084"/>
    </source>
</evidence>
<accession>A0AAE8Y8A0</accession>
<evidence type="ECO:0000313" key="13">
    <source>
        <dbReference type="EMBL" id="UDF05956.1"/>
    </source>
</evidence>
<evidence type="ECO:0000256" key="11">
    <source>
        <dbReference type="ARBA" id="ARBA00046912"/>
    </source>
</evidence>